<organism evidence="1 2">
    <name type="scientific">Microbispora bryophytorum</name>
    <dbReference type="NCBI Taxonomy" id="1460882"/>
    <lineage>
        <taxon>Bacteria</taxon>
        <taxon>Bacillati</taxon>
        <taxon>Actinomycetota</taxon>
        <taxon>Actinomycetes</taxon>
        <taxon>Streptosporangiales</taxon>
        <taxon>Streptosporangiaceae</taxon>
        <taxon>Microbispora</taxon>
    </lineage>
</organism>
<proteinExistence type="predicted"/>
<dbReference type="Proteomes" id="UP000653480">
    <property type="component" value="Unassembled WGS sequence"/>
</dbReference>
<dbReference type="AlphaFoldDB" id="A0A8H9LC73"/>
<sequence>MPRKQRRWAADAAHLDPVMPPAAEPYYRARSPAIYARIRARKRACSTKWADGRVANVQSSPGPFRRRRRIPRIG</sequence>
<reference evidence="1" key="2">
    <citation type="submission" date="2020-09" db="EMBL/GenBank/DDBJ databases">
        <authorList>
            <person name="Sun Q."/>
            <person name="Zhou Y."/>
        </authorList>
    </citation>
    <scope>NUCLEOTIDE SEQUENCE</scope>
    <source>
        <strain evidence="1">CGMCC 4.7138</strain>
    </source>
</reference>
<accession>A0A8H9LC73</accession>
<name>A0A8H9LC73_9ACTN</name>
<protein>
    <submittedName>
        <fullName evidence="1">Uncharacterized protein</fullName>
    </submittedName>
</protein>
<evidence type="ECO:0000313" key="2">
    <source>
        <dbReference type="Proteomes" id="UP000653480"/>
    </source>
</evidence>
<keyword evidence="2" id="KW-1185">Reference proteome</keyword>
<evidence type="ECO:0000313" key="1">
    <source>
        <dbReference type="EMBL" id="GGO23504.1"/>
    </source>
</evidence>
<reference evidence="1" key="1">
    <citation type="journal article" date="2014" name="Int. J. Syst. Evol. Microbiol.">
        <title>Complete genome sequence of Corynebacterium casei LMG S-19264T (=DSM 44701T), isolated from a smear-ripened cheese.</title>
        <authorList>
            <consortium name="US DOE Joint Genome Institute (JGI-PGF)"/>
            <person name="Walter F."/>
            <person name="Albersmeier A."/>
            <person name="Kalinowski J."/>
            <person name="Ruckert C."/>
        </authorList>
    </citation>
    <scope>NUCLEOTIDE SEQUENCE</scope>
    <source>
        <strain evidence="1">CGMCC 4.7138</strain>
    </source>
</reference>
<gene>
    <name evidence="1" type="ORF">GCM10011574_52910</name>
</gene>
<comment type="caution">
    <text evidence="1">The sequence shown here is derived from an EMBL/GenBank/DDBJ whole genome shotgun (WGS) entry which is preliminary data.</text>
</comment>
<dbReference type="EMBL" id="BMMN01000011">
    <property type="protein sequence ID" value="GGO23504.1"/>
    <property type="molecule type" value="Genomic_DNA"/>
</dbReference>